<dbReference type="AlphaFoldDB" id="A0A0U1L3I7"/>
<evidence type="ECO:0000259" key="1">
    <source>
        <dbReference type="Pfam" id="PF03551"/>
    </source>
</evidence>
<dbReference type="InterPro" id="IPR036388">
    <property type="entry name" value="WH-like_DNA-bd_sf"/>
</dbReference>
<dbReference type="RefSeq" id="WP_021170941.1">
    <property type="nucleotide sequence ID" value="NZ_CTRP01000014.1"/>
</dbReference>
<feature type="domain" description="Transcription regulator PadR N-terminal" evidence="1">
    <location>
        <begin position="16"/>
        <end position="90"/>
    </location>
</feature>
<evidence type="ECO:0000313" key="2">
    <source>
        <dbReference type="EMBL" id="CQR73673.1"/>
    </source>
</evidence>
<dbReference type="InterPro" id="IPR052509">
    <property type="entry name" value="Metal_resp_DNA-bind_regulator"/>
</dbReference>
<dbReference type="InterPro" id="IPR036390">
    <property type="entry name" value="WH_DNA-bd_sf"/>
</dbReference>
<organism evidence="2 3">
    <name type="scientific">Sporomusa ovata</name>
    <dbReference type="NCBI Taxonomy" id="2378"/>
    <lineage>
        <taxon>Bacteria</taxon>
        <taxon>Bacillati</taxon>
        <taxon>Bacillota</taxon>
        <taxon>Negativicutes</taxon>
        <taxon>Selenomonadales</taxon>
        <taxon>Sporomusaceae</taxon>
        <taxon>Sporomusa</taxon>
    </lineage>
</organism>
<dbReference type="Gene3D" id="1.10.10.10">
    <property type="entry name" value="Winged helix-like DNA-binding domain superfamily/Winged helix DNA-binding domain"/>
    <property type="match status" value="1"/>
</dbReference>
<evidence type="ECO:0000313" key="3">
    <source>
        <dbReference type="Proteomes" id="UP000049855"/>
    </source>
</evidence>
<reference evidence="3" key="1">
    <citation type="submission" date="2015-03" db="EMBL/GenBank/DDBJ databases">
        <authorList>
            <person name="Nijsse Bart"/>
        </authorList>
    </citation>
    <scope>NUCLEOTIDE SEQUENCE [LARGE SCALE GENOMIC DNA]</scope>
</reference>
<accession>A0A0U1L3I7</accession>
<dbReference type="SUPFAM" id="SSF46785">
    <property type="entry name" value="Winged helix' DNA-binding domain"/>
    <property type="match status" value="1"/>
</dbReference>
<proteinExistence type="predicted"/>
<sequence>MRVNKELLKGSTVILILKLLERKPMYGYEMIKEMENTSGGVFRFKEGTLYPILHSLELDGMLEAYWSDAQGNRQRKYYRLTERGRSQLEEKRREWVVFRSAVEQILGEAIVCR</sequence>
<dbReference type="PANTHER" id="PTHR33169:SF14">
    <property type="entry name" value="TRANSCRIPTIONAL REGULATOR RV3488"/>
    <property type="match status" value="1"/>
</dbReference>
<dbReference type="Proteomes" id="UP000049855">
    <property type="component" value="Unassembled WGS sequence"/>
</dbReference>
<dbReference type="EMBL" id="CTRP01000014">
    <property type="protein sequence ID" value="CQR73673.1"/>
    <property type="molecule type" value="Genomic_DNA"/>
</dbReference>
<name>A0A0U1L3I7_9FIRM</name>
<keyword evidence="3" id="KW-1185">Reference proteome</keyword>
<protein>
    <submittedName>
        <fullName evidence="2">Transcriptional regulator, PadR family</fullName>
    </submittedName>
</protein>
<dbReference type="Pfam" id="PF03551">
    <property type="entry name" value="PadR"/>
    <property type="match status" value="1"/>
</dbReference>
<dbReference type="PANTHER" id="PTHR33169">
    <property type="entry name" value="PADR-FAMILY TRANSCRIPTIONAL REGULATOR"/>
    <property type="match status" value="1"/>
</dbReference>
<gene>
    <name evidence="2" type="ORF">SpAn4DRAFT_0135</name>
</gene>
<dbReference type="InterPro" id="IPR005149">
    <property type="entry name" value="Tscrpt_reg_PadR_N"/>
</dbReference>